<gene>
    <name evidence="1" type="ORF">LCGC14_2689310</name>
</gene>
<evidence type="ECO:0008006" key="2">
    <source>
        <dbReference type="Google" id="ProtNLM"/>
    </source>
</evidence>
<reference evidence="1" key="1">
    <citation type="journal article" date="2015" name="Nature">
        <title>Complex archaea that bridge the gap between prokaryotes and eukaryotes.</title>
        <authorList>
            <person name="Spang A."/>
            <person name="Saw J.H."/>
            <person name="Jorgensen S.L."/>
            <person name="Zaremba-Niedzwiedzka K."/>
            <person name="Martijn J."/>
            <person name="Lind A.E."/>
            <person name="van Eijk R."/>
            <person name="Schleper C."/>
            <person name="Guy L."/>
            <person name="Ettema T.J."/>
        </authorList>
    </citation>
    <scope>NUCLEOTIDE SEQUENCE</scope>
</reference>
<accession>A0A0F9BTQ1</accession>
<organism evidence="1">
    <name type="scientific">marine sediment metagenome</name>
    <dbReference type="NCBI Taxonomy" id="412755"/>
    <lineage>
        <taxon>unclassified sequences</taxon>
        <taxon>metagenomes</taxon>
        <taxon>ecological metagenomes</taxon>
    </lineage>
</organism>
<name>A0A0F9BTQ1_9ZZZZ</name>
<protein>
    <recommendedName>
        <fullName evidence="2">DUF3179 domain-containing protein</fullName>
    </recommendedName>
</protein>
<sequence>MKKYYLLLLMGTFFLFLTGFNLDNAIVPRGEILSGGPPKDGIPAILNPVLVSPDQADYLMDDDQVIGVSIGKESRAYPIKILNWHEAVNDTIGEVPVVVTF</sequence>
<comment type="caution">
    <text evidence="1">The sequence shown here is derived from an EMBL/GenBank/DDBJ whole genome shotgun (WGS) entry which is preliminary data.</text>
</comment>
<dbReference type="AlphaFoldDB" id="A0A0F9BTQ1"/>
<dbReference type="EMBL" id="LAZR01047622">
    <property type="protein sequence ID" value="KKK93794.1"/>
    <property type="molecule type" value="Genomic_DNA"/>
</dbReference>
<dbReference type="InterPro" id="IPR021516">
    <property type="entry name" value="DUF3179"/>
</dbReference>
<proteinExistence type="predicted"/>
<evidence type="ECO:0000313" key="1">
    <source>
        <dbReference type="EMBL" id="KKK93794.1"/>
    </source>
</evidence>
<dbReference type="Pfam" id="PF11376">
    <property type="entry name" value="DUF3179"/>
    <property type="match status" value="1"/>
</dbReference>